<evidence type="ECO:0000313" key="7">
    <source>
        <dbReference type="Proteomes" id="UP000004699"/>
    </source>
</evidence>
<evidence type="ECO:0000256" key="1">
    <source>
        <dbReference type="ARBA" id="ARBA00004751"/>
    </source>
</evidence>
<accession>B8KSF8</accession>
<dbReference type="GO" id="GO:0005975">
    <property type="term" value="P:carbohydrate metabolic process"/>
    <property type="evidence" value="ECO:0007669"/>
    <property type="project" value="TreeGrafter"/>
</dbReference>
<dbReference type="InterPro" id="IPR036969">
    <property type="entry name" value="Citrate_synthase_sf"/>
</dbReference>
<dbReference type="GO" id="GO:0036440">
    <property type="term" value="F:citrate synthase activity"/>
    <property type="evidence" value="ECO:0007669"/>
    <property type="project" value="UniProtKB-EC"/>
</dbReference>
<dbReference type="NCBIfam" id="NF004868">
    <property type="entry name" value="PRK06224.1-5"/>
    <property type="match status" value="1"/>
</dbReference>
<dbReference type="InterPro" id="IPR016143">
    <property type="entry name" value="Citrate_synth-like_sm_a-sub"/>
</dbReference>
<dbReference type="Pfam" id="PF00285">
    <property type="entry name" value="Citrate_synt"/>
    <property type="match status" value="1"/>
</dbReference>
<dbReference type="Gene3D" id="1.10.580.10">
    <property type="entry name" value="Citrate Synthase, domain 1"/>
    <property type="match status" value="1"/>
</dbReference>
<gene>
    <name evidence="6" type="ORF">NOR51B_2824</name>
</gene>
<evidence type="ECO:0000256" key="5">
    <source>
        <dbReference type="RuleBase" id="RU003406"/>
    </source>
</evidence>
<evidence type="ECO:0000256" key="2">
    <source>
        <dbReference type="ARBA" id="ARBA00010566"/>
    </source>
</evidence>
<dbReference type="SUPFAM" id="SSF48256">
    <property type="entry name" value="Citrate synthase"/>
    <property type="match status" value="1"/>
</dbReference>
<dbReference type="EMBL" id="DS999411">
    <property type="protein sequence ID" value="EED36871.1"/>
    <property type="molecule type" value="Genomic_DNA"/>
</dbReference>
<dbReference type="Proteomes" id="UP000004699">
    <property type="component" value="Unassembled WGS sequence"/>
</dbReference>
<evidence type="ECO:0000256" key="4">
    <source>
        <dbReference type="ARBA" id="ARBA00022679"/>
    </source>
</evidence>
<dbReference type="Gene3D" id="1.10.230.10">
    <property type="entry name" value="Cytochrome P450-Terp, domain 2"/>
    <property type="match status" value="1"/>
</dbReference>
<dbReference type="STRING" id="565045.NOR51B_2824"/>
<dbReference type="RefSeq" id="WP_009021612.1">
    <property type="nucleotide sequence ID" value="NZ_DS999411.1"/>
</dbReference>
<comment type="similarity">
    <text evidence="2 5">Belongs to the citrate synthase family.</text>
</comment>
<proteinExistence type="inferred from homology"/>
<keyword evidence="4 5" id="KW-0808">Transferase</keyword>
<dbReference type="GO" id="GO:0005829">
    <property type="term" value="C:cytosol"/>
    <property type="evidence" value="ECO:0007669"/>
    <property type="project" value="TreeGrafter"/>
</dbReference>
<reference evidence="7" key="1">
    <citation type="journal article" date="2013" name="BMC Microbiol.">
        <title>Taxonomy and evolution of bacteriochlorophyll a-containing members of the OM60/NOR5 clade of marine gammaproteobacteria: description of Luminiphilus syltensis gen. nov., sp. nov., reclassification of Haliea rubra as Pseudohaliea rubra gen. nov., comb. nov., and emendation of Chromatocurvus halotolerans.</title>
        <authorList>
            <person name="Spring S."/>
            <person name="Riedel T."/>
            <person name="Sproer C."/>
            <person name="Yan S."/>
            <person name="Harder J."/>
            <person name="Fuchs B.M."/>
        </authorList>
    </citation>
    <scope>NUCLEOTIDE SEQUENCE [LARGE SCALE GENOMIC DNA]</scope>
    <source>
        <strain evidence="7">NOR51-B</strain>
    </source>
</reference>
<dbReference type="PROSITE" id="PS00480">
    <property type="entry name" value="CITRATE_SYNTHASE"/>
    <property type="match status" value="1"/>
</dbReference>
<dbReference type="InterPro" id="IPR016142">
    <property type="entry name" value="Citrate_synth-like_lrg_a-sub"/>
</dbReference>
<evidence type="ECO:0000313" key="6">
    <source>
        <dbReference type="EMBL" id="EED36871.1"/>
    </source>
</evidence>
<evidence type="ECO:0000256" key="3">
    <source>
        <dbReference type="ARBA" id="ARBA00012972"/>
    </source>
</evidence>
<dbReference type="CDD" id="cd06100">
    <property type="entry name" value="CCL_ACL-C"/>
    <property type="match status" value="1"/>
</dbReference>
<dbReference type="GO" id="GO:0006099">
    <property type="term" value="P:tricarboxylic acid cycle"/>
    <property type="evidence" value="ECO:0007669"/>
    <property type="project" value="UniProtKB-UniPathway"/>
</dbReference>
<protein>
    <recommendedName>
        <fullName evidence="3">citrate synthase (unknown stereospecificity)</fullName>
        <ecNumber evidence="3">2.3.3.16</ecNumber>
    </recommendedName>
</protein>
<dbReference type="HOGENOM" id="CLU_070533_1_0_6"/>
<dbReference type="PANTHER" id="PTHR11739">
    <property type="entry name" value="CITRATE SYNTHASE"/>
    <property type="match status" value="1"/>
</dbReference>
<dbReference type="InterPro" id="IPR019810">
    <property type="entry name" value="Citrate_synthase_AS"/>
</dbReference>
<dbReference type="InterPro" id="IPR002020">
    <property type="entry name" value="Citrate_synthase"/>
</dbReference>
<organism evidence="6 7">
    <name type="scientific">Luminiphilus syltensis NOR5-1B</name>
    <dbReference type="NCBI Taxonomy" id="565045"/>
    <lineage>
        <taxon>Bacteria</taxon>
        <taxon>Pseudomonadati</taxon>
        <taxon>Pseudomonadota</taxon>
        <taxon>Gammaproteobacteria</taxon>
        <taxon>Cellvibrionales</taxon>
        <taxon>Halieaceae</taxon>
        <taxon>Luminiphilus</taxon>
    </lineage>
</organism>
<dbReference type="eggNOG" id="COG0372">
    <property type="taxonomic scope" value="Bacteria"/>
</dbReference>
<dbReference type="EC" id="2.3.3.16" evidence="3"/>
<dbReference type="AlphaFoldDB" id="B8KSF8"/>
<dbReference type="OrthoDB" id="3284791at2"/>
<name>B8KSF8_9GAMM</name>
<sequence>MTTDNQPTTRICGYDADSITLRGKDLVADVIGNYSFTGAFLLQALGKEPTKRQMALVDAVLVTIMEHGLVPSAVVSRLTLHGAPESFQGAIAAGLLGVGDRYAGTAGKCGELAERIISSGDIDGEAVKVVAEHRSIKRPVPGFGHPIHTGRDPRVEKLLEMLSDESPARRTMFALESAISDALGRSLVMNVSAVLAALLIEADVPPAMMRGVVLVARCAGLVGHVLEESTDPVGHALWQGAQGAVSYQED</sequence>
<dbReference type="UniPathway" id="UPA00223">
    <property type="reaction ID" value="UER00717"/>
</dbReference>
<dbReference type="PANTHER" id="PTHR11739:SF4">
    <property type="entry name" value="CITRATE SYNTHASE, PEROXISOMAL"/>
    <property type="match status" value="1"/>
</dbReference>
<keyword evidence="7" id="KW-1185">Reference proteome</keyword>
<comment type="pathway">
    <text evidence="1">Carbohydrate metabolism; tricarboxylic acid cycle; isocitrate from oxaloacetate: step 1/2.</text>
</comment>